<feature type="compositionally biased region" description="Polar residues" evidence="2">
    <location>
        <begin position="247"/>
        <end position="256"/>
    </location>
</feature>
<sequence>MEWVKAVDLLVFDDNVSCCDKGNKVLMVCTSVQCRKKQRLVCMKCSRVHQDHSNELIKVKQFIKHSSERHDTTKKVQNYKEDMPTQPVNYVDSIVNNTIAKQKQSFAQQMQEIQQRMSFGVKKVLGQLDAFDRSRENVLKLDKKKGATLETLSTEFLEMVIDLYWKQNKEYDCESDVPQFVEEQMLKCSENIQSLLSDVFQMINQEANKCLSRIKTLIKNDKIEELQKQFDKDDRDKSPPKFPKPRNYSQSQPRPISSKIFSKTTDLQEIENKINQQQDLIIKDIEKLQDNKANLFSENNNLQDLSDKYFQMLADRIQQKKNEIERMEKCKNIQNLKIARNQLNTLIREQVQLYKKMNAQKLRVDNRILEVLKNLEYKEEELQESKVMAQKVSIQRTLQKSIHNFTEMNNDDQTIFSTDDSPTNKTLQITQHGQDQIQKSYASYQSNNLQGYITQQQPSSYSNSIRIQNRKQTQIRNTSSSKQRPDSACNQNIRNKSFYSVGTSFQLGESNQKQSFEKFDNNNKILLKQNINQAYLNNNSNHLYCTTRSALTQQSQTQPSPTKSKRPSTMSSQDSDTTAAFSPVKIIRKVI</sequence>
<dbReference type="InParanoid" id="I7M617"/>
<feature type="region of interest" description="Disordered" evidence="2">
    <location>
        <begin position="228"/>
        <end position="256"/>
    </location>
</feature>
<feature type="region of interest" description="Disordered" evidence="2">
    <location>
        <begin position="551"/>
        <end position="582"/>
    </location>
</feature>
<dbReference type="EMBL" id="GG662440">
    <property type="protein sequence ID" value="EAR84034.2"/>
    <property type="molecule type" value="Genomic_DNA"/>
</dbReference>
<feature type="compositionally biased region" description="Basic and acidic residues" evidence="2">
    <location>
        <begin position="228"/>
        <end position="239"/>
    </location>
</feature>
<gene>
    <name evidence="3" type="ORF">TTHERM_00760810</name>
</gene>
<dbReference type="Proteomes" id="UP000009168">
    <property type="component" value="Unassembled WGS sequence"/>
</dbReference>
<feature type="compositionally biased region" description="Low complexity" evidence="2">
    <location>
        <begin position="552"/>
        <end position="562"/>
    </location>
</feature>
<evidence type="ECO:0000313" key="3">
    <source>
        <dbReference type="EMBL" id="EAR84034.2"/>
    </source>
</evidence>
<proteinExistence type="predicted"/>
<feature type="region of interest" description="Disordered" evidence="2">
    <location>
        <begin position="469"/>
        <end position="490"/>
    </location>
</feature>
<feature type="coiled-coil region" evidence="1">
    <location>
        <begin position="267"/>
        <end position="330"/>
    </location>
</feature>
<accession>I7M617</accession>
<name>I7M617_TETTS</name>
<evidence type="ECO:0000256" key="2">
    <source>
        <dbReference type="SAM" id="MobiDB-lite"/>
    </source>
</evidence>
<organism evidence="3 4">
    <name type="scientific">Tetrahymena thermophila (strain SB210)</name>
    <dbReference type="NCBI Taxonomy" id="312017"/>
    <lineage>
        <taxon>Eukaryota</taxon>
        <taxon>Sar</taxon>
        <taxon>Alveolata</taxon>
        <taxon>Ciliophora</taxon>
        <taxon>Intramacronucleata</taxon>
        <taxon>Oligohymenophorea</taxon>
        <taxon>Hymenostomatida</taxon>
        <taxon>Tetrahymenina</taxon>
        <taxon>Tetrahymenidae</taxon>
        <taxon>Tetrahymena</taxon>
    </lineage>
</organism>
<dbReference type="RefSeq" id="XP_001031697.2">
    <property type="nucleotide sequence ID" value="XM_001031697.2"/>
</dbReference>
<evidence type="ECO:0000256" key="1">
    <source>
        <dbReference type="SAM" id="Coils"/>
    </source>
</evidence>
<feature type="compositionally biased region" description="Polar residues" evidence="2">
    <location>
        <begin position="567"/>
        <end position="580"/>
    </location>
</feature>
<reference evidence="4" key="1">
    <citation type="journal article" date="2006" name="PLoS Biol.">
        <title>Macronuclear genome sequence of the ciliate Tetrahymena thermophila, a model eukaryote.</title>
        <authorList>
            <person name="Eisen J.A."/>
            <person name="Coyne R.S."/>
            <person name="Wu M."/>
            <person name="Wu D."/>
            <person name="Thiagarajan M."/>
            <person name="Wortman J.R."/>
            <person name="Badger J.H."/>
            <person name="Ren Q."/>
            <person name="Amedeo P."/>
            <person name="Jones K.M."/>
            <person name="Tallon L.J."/>
            <person name="Delcher A.L."/>
            <person name="Salzberg S.L."/>
            <person name="Silva J.C."/>
            <person name="Haas B.J."/>
            <person name="Majoros W.H."/>
            <person name="Farzad M."/>
            <person name="Carlton J.M."/>
            <person name="Smith R.K. Jr."/>
            <person name="Garg J."/>
            <person name="Pearlman R.E."/>
            <person name="Karrer K.M."/>
            <person name="Sun L."/>
            <person name="Manning G."/>
            <person name="Elde N.C."/>
            <person name="Turkewitz A.P."/>
            <person name="Asai D.J."/>
            <person name="Wilkes D.E."/>
            <person name="Wang Y."/>
            <person name="Cai H."/>
            <person name="Collins K."/>
            <person name="Stewart B.A."/>
            <person name="Lee S.R."/>
            <person name="Wilamowska K."/>
            <person name="Weinberg Z."/>
            <person name="Ruzzo W.L."/>
            <person name="Wloga D."/>
            <person name="Gaertig J."/>
            <person name="Frankel J."/>
            <person name="Tsao C.-C."/>
            <person name="Gorovsky M.A."/>
            <person name="Keeling P.J."/>
            <person name="Waller R.F."/>
            <person name="Patron N.J."/>
            <person name="Cherry J.M."/>
            <person name="Stover N.A."/>
            <person name="Krieger C.J."/>
            <person name="del Toro C."/>
            <person name="Ryder H.F."/>
            <person name="Williamson S.C."/>
            <person name="Barbeau R.A."/>
            <person name="Hamilton E.P."/>
            <person name="Orias E."/>
        </authorList>
    </citation>
    <scope>NUCLEOTIDE SEQUENCE [LARGE SCALE GENOMIC DNA]</scope>
    <source>
        <strain evidence="4">SB210</strain>
    </source>
</reference>
<protein>
    <submittedName>
        <fullName evidence="3">Uncharacterized protein</fullName>
    </submittedName>
</protein>
<dbReference type="KEGG" id="tet:TTHERM_00760810"/>
<keyword evidence="4" id="KW-1185">Reference proteome</keyword>
<evidence type="ECO:0000313" key="4">
    <source>
        <dbReference type="Proteomes" id="UP000009168"/>
    </source>
</evidence>
<dbReference type="AlphaFoldDB" id="I7M617"/>
<dbReference type="GeneID" id="7839894"/>
<keyword evidence="1" id="KW-0175">Coiled coil</keyword>